<dbReference type="Proteomes" id="UP000078561">
    <property type="component" value="Unassembled WGS sequence"/>
</dbReference>
<evidence type="ECO:0000313" key="2">
    <source>
        <dbReference type="Proteomes" id="UP000078561"/>
    </source>
</evidence>
<accession>A0A163JXZ6</accession>
<dbReference type="InParanoid" id="A0A163JXZ6"/>
<keyword evidence="2" id="KW-1185">Reference proteome</keyword>
<organism evidence="1">
    <name type="scientific">Absidia glauca</name>
    <name type="common">Pin mould</name>
    <dbReference type="NCBI Taxonomy" id="4829"/>
    <lineage>
        <taxon>Eukaryota</taxon>
        <taxon>Fungi</taxon>
        <taxon>Fungi incertae sedis</taxon>
        <taxon>Mucoromycota</taxon>
        <taxon>Mucoromycotina</taxon>
        <taxon>Mucoromycetes</taxon>
        <taxon>Mucorales</taxon>
        <taxon>Cunninghamellaceae</taxon>
        <taxon>Absidia</taxon>
    </lineage>
</organism>
<reference evidence="1" key="1">
    <citation type="submission" date="2016-04" db="EMBL/GenBank/DDBJ databases">
        <authorList>
            <person name="Evans L.H."/>
            <person name="Alamgir A."/>
            <person name="Owens N."/>
            <person name="Weber N.D."/>
            <person name="Virtaneva K."/>
            <person name="Barbian K."/>
            <person name="Babar A."/>
            <person name="Rosenke K."/>
        </authorList>
    </citation>
    <scope>NUCLEOTIDE SEQUENCE [LARGE SCALE GENOMIC DNA]</scope>
    <source>
        <strain evidence="1">CBS 101.48</strain>
    </source>
</reference>
<dbReference type="EMBL" id="LT554307">
    <property type="protein sequence ID" value="SAM03841.1"/>
    <property type="molecule type" value="Genomic_DNA"/>
</dbReference>
<protein>
    <submittedName>
        <fullName evidence="1">Uncharacterized protein</fullName>
    </submittedName>
</protein>
<evidence type="ECO:0000313" key="1">
    <source>
        <dbReference type="EMBL" id="SAM03841.1"/>
    </source>
</evidence>
<sequence length="468" mass="53056">MLLLPNLSFDSSLDLSSCSSVPLFLFSSVPCCYRLAQSPTQFCPQAYLKFRPFWTSTQAYFEVPTFFWSCPILLSRVPSLHMEVINTELFVFDHYTCKEIFEVVTKVLPQLQQHMPLSVFGGLVKNCGLGKERIKRLNGRPIRGRPIYRLIDSCATQLVEQDSHFRDETNKSDQTIPVGLHLSITQVWAELIASKPASMGELNSRILSADPGSLVPICVAILNIYKQYGVEEHEEPVRTYGFPILPVPSTHRRFISLVPENVKKRAGHNDRISRQDGPSFLQSYRILYDVFQFRKFGIASFEDFLARHGAGRPMFYGYILTDVVSLNFVFARTTTARANQRNDIKPPQPMFLHACVLLSQVADSYILARDFWDNNDIALVGCKGNAQDMVDMIAHSTKNIRFCVIFYAGLSDDPNDVYLFLKSCKMVKAVVVDLGHKIESIPRHSLLHGKKEPLQLFKSRTGCVKRAA</sequence>
<gene>
    <name evidence="1" type="primary">ABSGL_09697.1 scaffold 11617</name>
</gene>
<proteinExistence type="predicted"/>
<dbReference type="AlphaFoldDB" id="A0A163JXZ6"/>
<name>A0A163JXZ6_ABSGL</name>